<organism evidence="1 2">
    <name type="scientific">Streptomyces spectabilis</name>
    <dbReference type="NCBI Taxonomy" id="68270"/>
    <lineage>
        <taxon>Bacteria</taxon>
        <taxon>Bacillati</taxon>
        <taxon>Actinomycetota</taxon>
        <taxon>Actinomycetes</taxon>
        <taxon>Kitasatosporales</taxon>
        <taxon>Streptomycetaceae</taxon>
        <taxon>Streptomyces</taxon>
    </lineage>
</organism>
<dbReference type="SUPFAM" id="SSF54909">
    <property type="entry name" value="Dimeric alpha+beta barrel"/>
    <property type="match status" value="1"/>
</dbReference>
<sequence length="110" mass="12449">MHSTLIVNRMDPVRQTEVAALFAELDATDFPERMGTRHRQLFLVGDVYLHLQHFGQEDGGALIDKAWVDADPRFIRICDALMPIVPPYDPATWTTPADAIATRVHHWEAA</sequence>
<evidence type="ECO:0000313" key="1">
    <source>
        <dbReference type="EMBL" id="QEV64758.1"/>
    </source>
</evidence>
<dbReference type="InterPro" id="IPR011008">
    <property type="entry name" value="Dimeric_a/b-barrel"/>
</dbReference>
<dbReference type="Gene3D" id="3.30.70.1090">
    <property type="entry name" value="Dimeric alpha+beta barrel"/>
    <property type="match status" value="1"/>
</dbReference>
<gene>
    <name evidence="1" type="ORF">CP982_19010</name>
</gene>
<accession>A0A5P2XJU2</accession>
<dbReference type="OrthoDB" id="4147507at2"/>
<dbReference type="EMBL" id="CP023690">
    <property type="protein sequence ID" value="QEV64758.1"/>
    <property type="molecule type" value="Genomic_DNA"/>
</dbReference>
<dbReference type="Pfam" id="PF04673">
    <property type="entry name" value="Cyclase_polyket"/>
    <property type="match status" value="1"/>
</dbReference>
<evidence type="ECO:0000313" key="2">
    <source>
        <dbReference type="Proteomes" id="UP000326505"/>
    </source>
</evidence>
<reference evidence="1 2" key="1">
    <citation type="submission" date="2017-09" db="EMBL/GenBank/DDBJ databases">
        <authorList>
            <person name="Lee N."/>
            <person name="Cho B.-K."/>
        </authorList>
    </citation>
    <scope>NUCLEOTIDE SEQUENCE [LARGE SCALE GENOMIC DNA]</scope>
    <source>
        <strain evidence="1 2">ATCC 27465</strain>
    </source>
</reference>
<dbReference type="AlphaFoldDB" id="A0A5P2XJU2"/>
<name>A0A5P2XJU2_STRST</name>
<dbReference type="InterPro" id="IPR006765">
    <property type="entry name" value="Polyketide_synth_cyclase"/>
</dbReference>
<proteinExistence type="predicted"/>
<dbReference type="InterPro" id="IPR038474">
    <property type="entry name" value="Polyketide_synth_cyclase_sf"/>
</dbReference>
<dbReference type="GO" id="GO:0030639">
    <property type="term" value="P:polyketide biosynthetic process"/>
    <property type="evidence" value="ECO:0007669"/>
    <property type="project" value="InterPro"/>
</dbReference>
<protein>
    <submittedName>
        <fullName evidence="1">TcmI family type II polyketide cyclase</fullName>
    </submittedName>
</protein>
<dbReference type="Proteomes" id="UP000326505">
    <property type="component" value="Chromosome"/>
</dbReference>
<dbReference type="KEGG" id="sspb:CP982_19010"/>